<keyword evidence="2" id="KW-1003">Cell membrane</keyword>
<feature type="transmembrane region" description="Helical" evidence="6">
    <location>
        <begin position="396"/>
        <end position="414"/>
    </location>
</feature>
<evidence type="ECO:0000256" key="1">
    <source>
        <dbReference type="ARBA" id="ARBA00004651"/>
    </source>
</evidence>
<dbReference type="InterPro" id="IPR014249">
    <property type="entry name" value="Spore_V_B"/>
</dbReference>
<gene>
    <name evidence="7" type="primary">spoVB</name>
    <name evidence="7" type="ORF">I8U20_04030</name>
</gene>
<comment type="subcellular location">
    <subcellularLocation>
        <location evidence="1">Cell membrane</location>
        <topology evidence="1">Multi-pass membrane protein</topology>
    </subcellularLocation>
</comment>
<dbReference type="EMBL" id="JAECVW010000002">
    <property type="protein sequence ID" value="MBH8594495.1"/>
    <property type="molecule type" value="Genomic_DNA"/>
</dbReference>
<dbReference type="InterPro" id="IPR024923">
    <property type="entry name" value="PG_synth_SpoVB"/>
</dbReference>
<dbReference type="InterPro" id="IPR002797">
    <property type="entry name" value="Polysacc_synth"/>
</dbReference>
<sequence length="555" mass="60984">MQALLKNFAVKHFCHELSQQLIRLNRNQRRRGVVVRKGFLYGTFVLVSAGFITKILGFIYRIALSRIIGDEGMGLFQMAFPILSFTIVITTAGLPVAISKLVSEAEAKQQEGRIRSILMISILIVIITSTIVTGGVLISAPWIAQMLLTDERAIYTLLGIAPIIPIIAVSSIFRGYFQGRQNMSPYAISTIVEQFVRIFTVLLIAGYLLKFGVEYAAAGAMLGMVVGEFAGMMFLIRSFKKDPTRPKLDKSLFKPGWKPFRQTFRDLLRLAAPVTASRMVGSFSYAIEPIVVAQSLAMAGFATTTATALYGQLEGMAVPLTFFPAFITYALSVSLVPAVSEAAAKKNARLIEHRLQQAIRLSFIVTAPCALILYLLAEPLSILLYREPDVARLIRIMAPFTMIHALQGPFASVLQGLDKAQAPMRNSIIGAIFKTILILLLASRPEIGIDGVALAINCGILIVTTLHFIDIVKLVPFHLKVKEWAKLALTIFIAAVVFRFSNFSGSDSMLIQTVTQAGITLLAYGICLILFSLIQKNDVLRIPLIGKWVARILSK</sequence>
<feature type="transmembrane region" description="Helical" evidence="6">
    <location>
        <begin position="426"/>
        <end position="445"/>
    </location>
</feature>
<evidence type="ECO:0000256" key="6">
    <source>
        <dbReference type="SAM" id="Phobius"/>
    </source>
</evidence>
<feature type="transmembrane region" description="Helical" evidence="6">
    <location>
        <begin position="154"/>
        <end position="173"/>
    </location>
</feature>
<dbReference type="AlphaFoldDB" id="A0A8I1DEB3"/>
<feature type="transmembrane region" description="Helical" evidence="6">
    <location>
        <begin position="358"/>
        <end position="376"/>
    </location>
</feature>
<feature type="transmembrane region" description="Helical" evidence="6">
    <location>
        <begin position="117"/>
        <end position="142"/>
    </location>
</feature>
<dbReference type="GO" id="GO:0005886">
    <property type="term" value="C:plasma membrane"/>
    <property type="evidence" value="ECO:0007669"/>
    <property type="project" value="UniProtKB-SubCell"/>
</dbReference>
<evidence type="ECO:0000256" key="2">
    <source>
        <dbReference type="ARBA" id="ARBA00022475"/>
    </source>
</evidence>
<feature type="transmembrane region" description="Helical" evidence="6">
    <location>
        <begin position="484"/>
        <end position="501"/>
    </location>
</feature>
<accession>A0A8I1DEB3</accession>
<dbReference type="Pfam" id="PF01943">
    <property type="entry name" value="Polysacc_synt"/>
    <property type="match status" value="1"/>
</dbReference>
<feature type="transmembrane region" description="Helical" evidence="6">
    <location>
        <begin position="285"/>
        <end position="310"/>
    </location>
</feature>
<keyword evidence="5 6" id="KW-0472">Membrane</keyword>
<feature type="transmembrane region" description="Helical" evidence="6">
    <location>
        <begin position="513"/>
        <end position="534"/>
    </location>
</feature>
<dbReference type="NCBIfam" id="TIGR02900">
    <property type="entry name" value="spore_V_B"/>
    <property type="match status" value="1"/>
</dbReference>
<feature type="transmembrane region" description="Helical" evidence="6">
    <location>
        <begin position="215"/>
        <end position="236"/>
    </location>
</feature>
<evidence type="ECO:0000256" key="4">
    <source>
        <dbReference type="ARBA" id="ARBA00022989"/>
    </source>
</evidence>
<feature type="transmembrane region" description="Helical" evidence="6">
    <location>
        <begin position="75"/>
        <end position="97"/>
    </location>
</feature>
<protein>
    <submittedName>
        <fullName evidence="7">Stage V sporulation protein B</fullName>
    </submittedName>
</protein>
<name>A0A8I1DEB3_THEIN</name>
<evidence type="ECO:0000256" key="5">
    <source>
        <dbReference type="ARBA" id="ARBA00023136"/>
    </source>
</evidence>
<dbReference type="PANTHER" id="PTHR30250">
    <property type="entry name" value="PST FAMILY PREDICTED COLANIC ACID TRANSPORTER"/>
    <property type="match status" value="1"/>
</dbReference>
<feature type="transmembrane region" description="Helical" evidence="6">
    <location>
        <begin position="39"/>
        <end position="63"/>
    </location>
</feature>
<organism evidence="7 8">
    <name type="scientific">Thermoactinomyces intermedius</name>
    <dbReference type="NCBI Taxonomy" id="2024"/>
    <lineage>
        <taxon>Bacteria</taxon>
        <taxon>Bacillati</taxon>
        <taxon>Bacillota</taxon>
        <taxon>Bacilli</taxon>
        <taxon>Bacillales</taxon>
        <taxon>Thermoactinomycetaceae</taxon>
        <taxon>Thermoactinomyces</taxon>
    </lineage>
</organism>
<reference evidence="7 8" key="1">
    <citation type="submission" date="2020-12" db="EMBL/GenBank/DDBJ databases">
        <title>WGS of Thermoactinomyces spp.</title>
        <authorList>
            <person name="Cheng K."/>
        </authorList>
    </citation>
    <scope>NUCLEOTIDE SEQUENCE [LARGE SCALE GENOMIC DNA]</scope>
    <source>
        <strain evidence="8">CICC 10671\DSM 43846</strain>
    </source>
</reference>
<dbReference type="Proteomes" id="UP000633619">
    <property type="component" value="Unassembled WGS sequence"/>
</dbReference>
<feature type="transmembrane region" description="Helical" evidence="6">
    <location>
        <begin position="185"/>
        <end position="209"/>
    </location>
</feature>
<feature type="transmembrane region" description="Helical" evidence="6">
    <location>
        <begin position="316"/>
        <end position="337"/>
    </location>
</feature>
<dbReference type="PANTHER" id="PTHR30250:SF24">
    <property type="entry name" value="STAGE V SPORULATION PROTEIN B"/>
    <property type="match status" value="1"/>
</dbReference>
<evidence type="ECO:0000256" key="3">
    <source>
        <dbReference type="ARBA" id="ARBA00022692"/>
    </source>
</evidence>
<keyword evidence="8" id="KW-1185">Reference proteome</keyword>
<proteinExistence type="predicted"/>
<evidence type="ECO:0000313" key="7">
    <source>
        <dbReference type="EMBL" id="MBH8594495.1"/>
    </source>
</evidence>
<dbReference type="PIRSF" id="PIRSF038958">
    <property type="entry name" value="PG_synth_SpoVB"/>
    <property type="match status" value="1"/>
</dbReference>
<evidence type="ECO:0000313" key="8">
    <source>
        <dbReference type="Proteomes" id="UP000633619"/>
    </source>
</evidence>
<feature type="transmembrane region" description="Helical" evidence="6">
    <location>
        <begin position="451"/>
        <end position="472"/>
    </location>
</feature>
<keyword evidence="3 6" id="KW-0812">Transmembrane</keyword>
<keyword evidence="4 6" id="KW-1133">Transmembrane helix</keyword>
<dbReference type="CDD" id="cd13124">
    <property type="entry name" value="MATE_SpoVB_like"/>
    <property type="match status" value="1"/>
</dbReference>
<comment type="caution">
    <text evidence="7">The sequence shown here is derived from an EMBL/GenBank/DDBJ whole genome shotgun (WGS) entry which is preliminary data.</text>
</comment>
<dbReference type="InterPro" id="IPR050833">
    <property type="entry name" value="Poly_Biosynth_Transport"/>
</dbReference>